<proteinExistence type="predicted"/>
<dbReference type="Proteomes" id="UP000009319">
    <property type="component" value="Unassembled WGS sequence"/>
</dbReference>
<dbReference type="AlphaFoldDB" id="K0PQQ2"/>
<keyword evidence="2" id="KW-1185">Reference proteome</keyword>
<evidence type="ECO:0000313" key="1">
    <source>
        <dbReference type="EMBL" id="CCM78976.1"/>
    </source>
</evidence>
<comment type="caution">
    <text evidence="1">The sequence shown here is derived from an EMBL/GenBank/DDBJ whole genome shotgun (WGS) entry which is preliminary data.</text>
</comment>
<sequence>MSDPWGALVDWYRDLRVTQVKYELIRDASAPDAHQPSAVTPD</sequence>
<evidence type="ECO:0000313" key="2">
    <source>
        <dbReference type="Proteomes" id="UP000009319"/>
    </source>
</evidence>
<dbReference type="HOGENOM" id="CLU_218786_0_0_5"/>
<dbReference type="EMBL" id="CANI01000042">
    <property type="protein sequence ID" value="CCM78976.1"/>
    <property type="molecule type" value="Genomic_DNA"/>
</dbReference>
<protein>
    <submittedName>
        <fullName evidence="1">Uncharacterized protein</fullName>
    </submittedName>
</protein>
<name>K0PQQ2_9HYPH</name>
<reference evidence="1 2" key="1">
    <citation type="journal article" date="2013" name="Genome Announc.">
        <title>Draft Genome Sequence of Rhizobium mesoamericanum STM3625, a Nitrogen-Fixing Symbiont of Mimosa pudica Isolated in French Guiana (South America).</title>
        <authorList>
            <person name="Moulin L."/>
            <person name="Mornico D."/>
            <person name="Melkonian R."/>
            <person name="Klonowska A."/>
        </authorList>
    </citation>
    <scope>NUCLEOTIDE SEQUENCE [LARGE SCALE GENOMIC DNA]</scope>
    <source>
        <strain evidence="1 2">STM3625</strain>
    </source>
</reference>
<organism evidence="1 2">
    <name type="scientific">Rhizobium mesoamericanum STM3625</name>
    <dbReference type="NCBI Taxonomy" id="1211777"/>
    <lineage>
        <taxon>Bacteria</taxon>
        <taxon>Pseudomonadati</taxon>
        <taxon>Pseudomonadota</taxon>
        <taxon>Alphaproteobacteria</taxon>
        <taxon>Hyphomicrobiales</taxon>
        <taxon>Rhizobiaceae</taxon>
        <taxon>Rhizobium/Agrobacterium group</taxon>
        <taxon>Rhizobium</taxon>
    </lineage>
</organism>
<gene>
    <name evidence="1" type="ORF">BN77_p10214</name>
</gene>
<accession>K0PQQ2</accession>